<organism evidence="1 2">
    <name type="scientific">Paenibacillus solani</name>
    <dbReference type="NCBI Taxonomy" id="1705565"/>
    <lineage>
        <taxon>Bacteria</taxon>
        <taxon>Bacillati</taxon>
        <taxon>Bacillota</taxon>
        <taxon>Bacilli</taxon>
        <taxon>Bacillales</taxon>
        <taxon>Paenibacillaceae</taxon>
        <taxon>Paenibacillus</taxon>
    </lineage>
</organism>
<dbReference type="EMBL" id="LIUT01000001">
    <property type="protein sequence ID" value="KOR88765.1"/>
    <property type="molecule type" value="Genomic_DNA"/>
</dbReference>
<comment type="caution">
    <text evidence="1">The sequence shown here is derived from an EMBL/GenBank/DDBJ whole genome shotgun (WGS) entry which is preliminary data.</text>
</comment>
<sequence>MGAAVMQMEIFPSVTESERKIVKKLLSDYPKLSRQVKDVRRRDPESLTPEQRKVLNEGGPVVDEINVAVGLIIDDEVRKIFEHRYIKGVKYSGTIDTFWAKRGRSEKTIDRRIGVGVDTIAEHLKLCGIIGKSDGKLTVK</sequence>
<reference evidence="2" key="1">
    <citation type="submission" date="2015-08" db="EMBL/GenBank/DDBJ databases">
        <title>Genome sequencing project for genomic taxonomy and phylogenomics of Bacillus-like bacteria.</title>
        <authorList>
            <person name="Liu B."/>
            <person name="Wang J."/>
            <person name="Zhu Y."/>
            <person name="Liu G."/>
            <person name="Chen Q."/>
            <person name="Chen Z."/>
            <person name="Lan J."/>
            <person name="Che J."/>
            <person name="Ge C."/>
            <person name="Shi H."/>
            <person name="Pan Z."/>
            <person name="Liu X."/>
        </authorList>
    </citation>
    <scope>NUCLEOTIDE SEQUENCE [LARGE SCALE GENOMIC DNA]</scope>
    <source>
        <strain evidence="2">FJAT-22460</strain>
    </source>
</reference>
<dbReference type="AlphaFoldDB" id="A0A0M1P377"/>
<name>A0A0M1P377_9BACL</name>
<accession>A0A0M1P377</accession>
<proteinExistence type="predicted"/>
<evidence type="ECO:0000313" key="1">
    <source>
        <dbReference type="EMBL" id="KOR88765.1"/>
    </source>
</evidence>
<keyword evidence="2" id="KW-1185">Reference proteome</keyword>
<gene>
    <name evidence="1" type="ORF">AM231_06030</name>
</gene>
<dbReference type="Proteomes" id="UP000036932">
    <property type="component" value="Unassembled WGS sequence"/>
</dbReference>
<evidence type="ECO:0000313" key="2">
    <source>
        <dbReference type="Proteomes" id="UP000036932"/>
    </source>
</evidence>
<protein>
    <submittedName>
        <fullName evidence="1">Uncharacterized protein</fullName>
    </submittedName>
</protein>
<dbReference type="PATRIC" id="fig|1705565.3.peg.3103"/>